<evidence type="ECO:0000256" key="5">
    <source>
        <dbReference type="PROSITE-ProRule" id="PRU00552"/>
    </source>
</evidence>
<dbReference type="Pfam" id="PF00271">
    <property type="entry name" value="Helicase_C"/>
    <property type="match status" value="1"/>
</dbReference>
<feature type="compositionally biased region" description="Basic and acidic residues" evidence="6">
    <location>
        <begin position="303"/>
        <end position="315"/>
    </location>
</feature>
<keyword evidence="3 10" id="KW-0347">Helicase</keyword>
<comment type="caution">
    <text evidence="10">The sequence shown here is derived from an EMBL/GenBank/DDBJ whole genome shotgun (WGS) entry which is preliminary data.</text>
</comment>
<dbReference type="InterPro" id="IPR044742">
    <property type="entry name" value="DEAD/DEAH_RhlB"/>
</dbReference>
<reference evidence="10" key="1">
    <citation type="submission" date="2023-06" db="EMBL/GenBank/DDBJ databases">
        <title>Survivors Of The Sea: Transcriptome response of Skeletonema marinoi to long-term dormancy.</title>
        <authorList>
            <person name="Pinder M.I.M."/>
            <person name="Kourtchenko O."/>
            <person name="Robertson E.K."/>
            <person name="Larsson T."/>
            <person name="Maumus F."/>
            <person name="Osuna-Cruz C.M."/>
            <person name="Vancaester E."/>
            <person name="Stenow R."/>
            <person name="Vandepoele K."/>
            <person name="Ploug H."/>
            <person name="Bruchert V."/>
            <person name="Godhe A."/>
            <person name="Topel M."/>
        </authorList>
    </citation>
    <scope>NUCLEOTIDE SEQUENCE</scope>
    <source>
        <strain evidence="10">R05AC</strain>
    </source>
</reference>
<dbReference type="SMART" id="SM00490">
    <property type="entry name" value="HELICc"/>
    <property type="match status" value="1"/>
</dbReference>
<dbReference type="PANTHER" id="PTHR47959">
    <property type="entry name" value="ATP-DEPENDENT RNA HELICASE RHLE-RELATED"/>
    <property type="match status" value="1"/>
</dbReference>
<dbReference type="EMBL" id="JATAAI010000002">
    <property type="protein sequence ID" value="KAK1747795.1"/>
    <property type="molecule type" value="Genomic_DNA"/>
</dbReference>
<evidence type="ECO:0000256" key="6">
    <source>
        <dbReference type="SAM" id="MobiDB-lite"/>
    </source>
</evidence>
<evidence type="ECO:0000259" key="7">
    <source>
        <dbReference type="PROSITE" id="PS51192"/>
    </source>
</evidence>
<dbReference type="SMART" id="SM00487">
    <property type="entry name" value="DEXDc"/>
    <property type="match status" value="1"/>
</dbReference>
<feature type="short sequence motif" description="Q motif" evidence="5">
    <location>
        <begin position="122"/>
        <end position="150"/>
    </location>
</feature>
<feature type="domain" description="DEAD-box RNA helicase Q" evidence="9">
    <location>
        <begin position="122"/>
        <end position="150"/>
    </location>
</feature>
<dbReference type="GO" id="GO:0003676">
    <property type="term" value="F:nucleic acid binding"/>
    <property type="evidence" value="ECO:0007669"/>
    <property type="project" value="InterPro"/>
</dbReference>
<accession>A0AAD9DJA3</accession>
<evidence type="ECO:0000256" key="3">
    <source>
        <dbReference type="ARBA" id="ARBA00022806"/>
    </source>
</evidence>
<dbReference type="GO" id="GO:0030915">
    <property type="term" value="C:Smc5-Smc6 complex"/>
    <property type="evidence" value="ECO:0007669"/>
    <property type="project" value="InterPro"/>
</dbReference>
<feature type="region of interest" description="Disordered" evidence="6">
    <location>
        <begin position="12"/>
        <end position="69"/>
    </location>
</feature>
<dbReference type="GO" id="GO:0016787">
    <property type="term" value="F:hydrolase activity"/>
    <property type="evidence" value="ECO:0007669"/>
    <property type="project" value="UniProtKB-KW"/>
</dbReference>
<dbReference type="EC" id="3.6.4.13" evidence="10"/>
<dbReference type="PROSITE" id="PS51192">
    <property type="entry name" value="HELICASE_ATP_BIND_1"/>
    <property type="match status" value="1"/>
</dbReference>
<feature type="region of interest" description="Disordered" evidence="6">
    <location>
        <begin position="303"/>
        <end position="332"/>
    </location>
</feature>
<feature type="region of interest" description="Disordered" evidence="6">
    <location>
        <begin position="435"/>
        <end position="463"/>
    </location>
</feature>
<keyword evidence="2 10" id="KW-0378">Hydrolase</keyword>
<feature type="compositionally biased region" description="Basic residues" evidence="6">
    <location>
        <begin position="316"/>
        <end position="325"/>
    </location>
</feature>
<dbReference type="CDD" id="cd00268">
    <property type="entry name" value="DEADc"/>
    <property type="match status" value="1"/>
</dbReference>
<keyword evidence="11" id="KW-1185">Reference proteome</keyword>
<feature type="domain" description="Helicase C-terminal" evidence="8">
    <location>
        <begin position="491"/>
        <end position="644"/>
    </location>
</feature>
<dbReference type="PROSITE" id="PS51194">
    <property type="entry name" value="HELICASE_CTER"/>
    <property type="match status" value="1"/>
</dbReference>
<dbReference type="Gene3D" id="3.40.50.300">
    <property type="entry name" value="P-loop containing nucleotide triphosphate hydrolases"/>
    <property type="match status" value="2"/>
</dbReference>
<dbReference type="InterPro" id="IPR001650">
    <property type="entry name" value="Helicase_C-like"/>
</dbReference>
<sequence length="995" mass="110944">MECTYLQIAMSKRQKSNEQKHEACPKIAGSPHHSHTSITNQTEANTTNSTFSSLSGQQKQHNSINRTGQQPTAIMRLSLQFVTTIIIVKGSNAFSPSYLASRPLRNIISVKASSTDSDSDAESFEPLGLSNDLLEVTRRTGWEVPTPIQSLSIPAILEMDESDTSKSLWCEAPTGSGKTGAFTLPLLQILMDQNRPSTSKTAEGIVSTLILCPTRELAAQTGRVVQSLVSHLPKKHRNISVDVIHGGVPLEPQRTRLARRRKDGENVEFLIATPGRLVDVLKNKDKKDDDPTLSALERRIMDAFDQKSEGRDEPGKKRKKGKRGRPVASSLSLHDIQEMDLDRVDDDGRSSVNEMLRQLDYLVLDEADRLLGGAFKEEMDELLSLFPQKGETELKTLLFSATFPEHVEERVDRILSRVSLGVPLRLSTSAAMMQRVQSDDEDDSFGEDSQLSNRQKKHIARTTPIQSVAKDTRPNIQHRAIRVNERDRTQALRHLLGENNEEWDRVLVFVATRYTAEHVSRKLRRYDISCQELHGKLDQDARERRLKSFRSGKCQVLVSTDLAARGIDVEGLPVVFNYDLPRSAADFTHRTGRTGRAGKSGVSVSFVTPKKEAHFGFIEKRELQGETIEREVLPEFALDESTWEIEAAAGQMSVPGAVHSTKGLEHDKIMGGVKGRRTSKKDKLREAAAKAAQESKLFLQRLLVSHVLTDEKAKDLYQSIQEKFANVNVNNDDGETSGDDDDVDQSYMGNDFEHCLGIINASLMPAFNLEIGTVSLPAPYSPDGKKLSQEDDDEDGGGRKSSSTSPLIKYHAIVNRSNDDVAKNYAAARTALGPHELAYFRKVLEKLVECGNEFLETQQQQQQQGSRKRNRIAIVGCIGSLNKMDLINLRTELEGPHQDKLSIAQTEMALEIMESEGWLVPAAPPGEEDGDDDNHNSDGSDDDEQPKKRKRKPSRKSLRGAFFSIGPRTFMELGEFLQNCGFPEERMPQSILHRS</sequence>
<proteinExistence type="predicted"/>
<feature type="compositionally biased region" description="Polar residues" evidence="6">
    <location>
        <begin position="36"/>
        <end position="69"/>
    </location>
</feature>
<dbReference type="Pfam" id="PF00270">
    <property type="entry name" value="DEAD"/>
    <property type="match status" value="2"/>
</dbReference>
<dbReference type="InterPro" id="IPR014001">
    <property type="entry name" value="Helicase_ATP-bd"/>
</dbReference>
<dbReference type="CDD" id="cd18787">
    <property type="entry name" value="SF2_C_DEAD"/>
    <property type="match status" value="1"/>
</dbReference>
<evidence type="ECO:0000313" key="11">
    <source>
        <dbReference type="Proteomes" id="UP001224775"/>
    </source>
</evidence>
<dbReference type="PANTHER" id="PTHR47959:SF13">
    <property type="entry name" value="ATP-DEPENDENT RNA HELICASE RHLE"/>
    <property type="match status" value="1"/>
</dbReference>
<evidence type="ECO:0000259" key="8">
    <source>
        <dbReference type="PROSITE" id="PS51194"/>
    </source>
</evidence>
<dbReference type="Pfam" id="PF07574">
    <property type="entry name" value="SMC_Nse1"/>
    <property type="match status" value="1"/>
</dbReference>
<dbReference type="GO" id="GO:0006281">
    <property type="term" value="P:DNA repair"/>
    <property type="evidence" value="ECO:0007669"/>
    <property type="project" value="InterPro"/>
</dbReference>
<organism evidence="10 11">
    <name type="scientific">Skeletonema marinoi</name>
    <dbReference type="NCBI Taxonomy" id="267567"/>
    <lineage>
        <taxon>Eukaryota</taxon>
        <taxon>Sar</taxon>
        <taxon>Stramenopiles</taxon>
        <taxon>Ochrophyta</taxon>
        <taxon>Bacillariophyta</taxon>
        <taxon>Coscinodiscophyceae</taxon>
        <taxon>Thalassiosirophycidae</taxon>
        <taxon>Thalassiosirales</taxon>
        <taxon>Skeletonemataceae</taxon>
        <taxon>Skeletonema</taxon>
        <taxon>Skeletonema marinoi-dohrnii complex</taxon>
    </lineage>
</organism>
<dbReference type="SUPFAM" id="SSF52540">
    <property type="entry name" value="P-loop containing nucleoside triphosphate hydrolases"/>
    <property type="match status" value="1"/>
</dbReference>
<dbReference type="InterPro" id="IPR027417">
    <property type="entry name" value="P-loop_NTPase"/>
</dbReference>
<name>A0AAD9DJA3_9STRA</name>
<dbReference type="GO" id="GO:0005524">
    <property type="term" value="F:ATP binding"/>
    <property type="evidence" value="ECO:0007669"/>
    <property type="project" value="UniProtKB-KW"/>
</dbReference>
<dbReference type="AlphaFoldDB" id="A0AAD9DJA3"/>
<dbReference type="InterPro" id="IPR014014">
    <property type="entry name" value="RNA_helicase_DEAD_Q_motif"/>
</dbReference>
<evidence type="ECO:0000256" key="1">
    <source>
        <dbReference type="ARBA" id="ARBA00022741"/>
    </source>
</evidence>
<feature type="compositionally biased region" description="Basic residues" evidence="6">
    <location>
        <begin position="947"/>
        <end position="958"/>
    </location>
</feature>
<feature type="region of interest" description="Disordered" evidence="6">
    <location>
        <begin position="779"/>
        <end position="804"/>
    </location>
</feature>
<keyword evidence="1" id="KW-0547">Nucleotide-binding</keyword>
<feature type="region of interest" description="Disordered" evidence="6">
    <location>
        <begin position="920"/>
        <end position="961"/>
    </location>
</feature>
<evidence type="ECO:0000256" key="2">
    <source>
        <dbReference type="ARBA" id="ARBA00022801"/>
    </source>
</evidence>
<dbReference type="PROSITE" id="PS00039">
    <property type="entry name" value="DEAD_ATP_HELICASE"/>
    <property type="match status" value="1"/>
</dbReference>
<dbReference type="PROSITE" id="PS51195">
    <property type="entry name" value="Q_MOTIF"/>
    <property type="match status" value="1"/>
</dbReference>
<evidence type="ECO:0000259" key="9">
    <source>
        <dbReference type="PROSITE" id="PS51195"/>
    </source>
</evidence>
<dbReference type="Proteomes" id="UP001224775">
    <property type="component" value="Unassembled WGS sequence"/>
</dbReference>
<keyword evidence="4" id="KW-0067">ATP-binding</keyword>
<feature type="compositionally biased region" description="Basic and acidic residues" evidence="6">
    <location>
        <begin position="15"/>
        <end position="24"/>
    </location>
</feature>
<dbReference type="InterPro" id="IPR000629">
    <property type="entry name" value="RNA-helicase_DEAD-box_CS"/>
</dbReference>
<gene>
    <name evidence="10" type="ORF">QTG54_001758</name>
</gene>
<dbReference type="GO" id="GO:0005829">
    <property type="term" value="C:cytosol"/>
    <property type="evidence" value="ECO:0007669"/>
    <property type="project" value="TreeGrafter"/>
</dbReference>
<protein>
    <submittedName>
        <fullName evidence="10">ATP-dependent RNA helicase</fullName>
        <ecNumber evidence="10">3.6.4.13</ecNumber>
    </submittedName>
</protein>
<dbReference type="GO" id="GO:0003724">
    <property type="term" value="F:RNA helicase activity"/>
    <property type="evidence" value="ECO:0007669"/>
    <property type="project" value="UniProtKB-EC"/>
</dbReference>
<dbReference type="InterPro" id="IPR011545">
    <property type="entry name" value="DEAD/DEAH_box_helicase_dom"/>
</dbReference>
<dbReference type="InterPro" id="IPR011513">
    <property type="entry name" value="Nse1"/>
</dbReference>
<evidence type="ECO:0000256" key="4">
    <source>
        <dbReference type="ARBA" id="ARBA00022840"/>
    </source>
</evidence>
<evidence type="ECO:0000313" key="10">
    <source>
        <dbReference type="EMBL" id="KAK1747795.1"/>
    </source>
</evidence>
<feature type="domain" description="Helicase ATP-binding" evidence="7">
    <location>
        <begin position="159"/>
        <end position="421"/>
    </location>
</feature>
<dbReference type="InterPro" id="IPR050079">
    <property type="entry name" value="DEAD_box_RNA_helicase"/>
</dbReference>